<feature type="transmembrane region" description="Helical" evidence="1">
    <location>
        <begin position="65"/>
        <end position="85"/>
    </location>
</feature>
<proteinExistence type="predicted"/>
<keyword evidence="1" id="KW-0472">Membrane</keyword>
<protein>
    <recommendedName>
        <fullName evidence="4">DUF4306 domain-containing protein</fullName>
    </recommendedName>
</protein>
<gene>
    <name evidence="2" type="ORF">FN960_14685</name>
</gene>
<keyword evidence="1" id="KW-1133">Transmembrane helix</keyword>
<feature type="transmembrane region" description="Helical" evidence="1">
    <location>
        <begin position="7"/>
        <end position="24"/>
    </location>
</feature>
<organism evidence="2 3">
    <name type="scientific">Alkalicoccobacillus porphyridii</name>
    <dbReference type="NCBI Taxonomy" id="2597270"/>
    <lineage>
        <taxon>Bacteria</taxon>
        <taxon>Bacillati</taxon>
        <taxon>Bacillota</taxon>
        <taxon>Bacilli</taxon>
        <taxon>Bacillales</taxon>
        <taxon>Bacillaceae</taxon>
        <taxon>Alkalicoccobacillus</taxon>
    </lineage>
</organism>
<accession>A0A553ZW85</accession>
<comment type="caution">
    <text evidence="2">The sequence shown here is derived from an EMBL/GenBank/DDBJ whole genome shotgun (WGS) entry which is preliminary data.</text>
</comment>
<dbReference type="RefSeq" id="WP_143849528.1">
    <property type="nucleotide sequence ID" value="NZ_VLXZ01000009.1"/>
</dbReference>
<keyword evidence="3" id="KW-1185">Reference proteome</keyword>
<evidence type="ECO:0000256" key="1">
    <source>
        <dbReference type="SAM" id="Phobius"/>
    </source>
</evidence>
<sequence length="104" mass="12381">MSIKKMFFISIGLALLSVFVFPPFEEITEEGVTYSYGAPIEFMIYQSFEGEEPTYWQLITFDRTYMHIFLFINCVTAIFVILLFIKLLDEKRRKRKVSAREEEQ</sequence>
<evidence type="ECO:0000313" key="3">
    <source>
        <dbReference type="Proteomes" id="UP000318521"/>
    </source>
</evidence>
<evidence type="ECO:0000313" key="2">
    <source>
        <dbReference type="EMBL" id="TSB45731.1"/>
    </source>
</evidence>
<reference evidence="2 3" key="1">
    <citation type="submission" date="2019-07" db="EMBL/GenBank/DDBJ databases">
        <authorList>
            <person name="Park Y.J."/>
            <person name="Jeong S.E."/>
            <person name="Jung H.S."/>
        </authorList>
    </citation>
    <scope>NUCLEOTIDE SEQUENCE [LARGE SCALE GENOMIC DNA]</scope>
    <source>
        <strain evidence="3">P16(2019)</strain>
    </source>
</reference>
<evidence type="ECO:0008006" key="4">
    <source>
        <dbReference type="Google" id="ProtNLM"/>
    </source>
</evidence>
<name>A0A553ZW85_9BACI</name>
<dbReference type="EMBL" id="VLXZ01000009">
    <property type="protein sequence ID" value="TSB45731.1"/>
    <property type="molecule type" value="Genomic_DNA"/>
</dbReference>
<dbReference type="Proteomes" id="UP000318521">
    <property type="component" value="Unassembled WGS sequence"/>
</dbReference>
<dbReference type="AlphaFoldDB" id="A0A553ZW85"/>
<keyword evidence="1" id="KW-0812">Transmembrane</keyword>